<name>A0ACB9ZXG4_CATRO</name>
<accession>A0ACB9ZXG4</accession>
<protein>
    <submittedName>
        <fullName evidence="1">Uncharacterized protein</fullName>
    </submittedName>
</protein>
<proteinExistence type="predicted"/>
<dbReference type="EMBL" id="CM044707">
    <property type="protein sequence ID" value="KAI5652548.1"/>
    <property type="molecule type" value="Genomic_DNA"/>
</dbReference>
<evidence type="ECO:0000313" key="2">
    <source>
        <dbReference type="Proteomes" id="UP001060085"/>
    </source>
</evidence>
<sequence>MRTTGCDTTLTRVFHSPVILSHVFVAFNVDFTSEHRAMTRPVQIIKFTTFYNCRYAWNEARKIRIPPKQEDRMRKRNIADFRKIKKTTKINLGTSSSQSVGDEDEDSFDDDGSYDPSTEDAPPPVPIDAFQAEIWAAFEQLYLTHFIHGTQLVEIMESYSRYADEIAHHWASMDRQEVMLARLCHRFLPNWAAVEGMLQILVHNEGVRIIQEESKQKPIDDGRLPLSSTIGPRHSKENLDKTLPYALNISYSCLRYPLKLKPMKGNENGQKRSENDENGIVNNKIANLSRELSSNCVCLQFNCHEIRLITMLSGIEKEE</sequence>
<organism evidence="1 2">
    <name type="scientific">Catharanthus roseus</name>
    <name type="common">Madagascar periwinkle</name>
    <name type="synonym">Vinca rosea</name>
    <dbReference type="NCBI Taxonomy" id="4058"/>
    <lineage>
        <taxon>Eukaryota</taxon>
        <taxon>Viridiplantae</taxon>
        <taxon>Streptophyta</taxon>
        <taxon>Embryophyta</taxon>
        <taxon>Tracheophyta</taxon>
        <taxon>Spermatophyta</taxon>
        <taxon>Magnoliopsida</taxon>
        <taxon>eudicotyledons</taxon>
        <taxon>Gunneridae</taxon>
        <taxon>Pentapetalae</taxon>
        <taxon>asterids</taxon>
        <taxon>lamiids</taxon>
        <taxon>Gentianales</taxon>
        <taxon>Apocynaceae</taxon>
        <taxon>Rauvolfioideae</taxon>
        <taxon>Vinceae</taxon>
        <taxon>Catharanthinae</taxon>
        <taxon>Catharanthus</taxon>
    </lineage>
</organism>
<reference evidence="2" key="1">
    <citation type="journal article" date="2023" name="Nat. Plants">
        <title>Single-cell RNA sequencing provides a high-resolution roadmap for understanding the multicellular compartmentation of specialized metabolism.</title>
        <authorList>
            <person name="Sun S."/>
            <person name="Shen X."/>
            <person name="Li Y."/>
            <person name="Li Y."/>
            <person name="Wang S."/>
            <person name="Li R."/>
            <person name="Zhang H."/>
            <person name="Shen G."/>
            <person name="Guo B."/>
            <person name="Wei J."/>
            <person name="Xu J."/>
            <person name="St-Pierre B."/>
            <person name="Chen S."/>
            <person name="Sun C."/>
        </authorList>
    </citation>
    <scope>NUCLEOTIDE SEQUENCE [LARGE SCALE GENOMIC DNA]</scope>
</reference>
<comment type="caution">
    <text evidence="1">The sequence shown here is derived from an EMBL/GenBank/DDBJ whole genome shotgun (WGS) entry which is preliminary data.</text>
</comment>
<evidence type="ECO:0000313" key="1">
    <source>
        <dbReference type="EMBL" id="KAI5652548.1"/>
    </source>
</evidence>
<dbReference type="Proteomes" id="UP001060085">
    <property type="component" value="Linkage Group LG07"/>
</dbReference>
<keyword evidence="2" id="KW-1185">Reference proteome</keyword>
<gene>
    <name evidence="1" type="ORF">M9H77_29735</name>
</gene>